<name>A0A024B4S3_9VIRI</name>
<evidence type="ECO:0000313" key="1">
    <source>
        <dbReference type="EMBL" id="AHZ11083.1"/>
    </source>
</evidence>
<gene>
    <name evidence="1" type="primary">orf245</name>
</gene>
<geneLocation type="chloroplast" evidence="1"/>
<protein>
    <submittedName>
        <fullName evidence="1">Uncharacterized protein</fullName>
    </submittedName>
</protein>
<dbReference type="RefSeq" id="YP_009033700.1">
    <property type="nucleotide sequence ID" value="NC_024168.1"/>
</dbReference>
<organism evidence="1">
    <name type="scientific">Roya anglica</name>
    <dbReference type="NCBI Taxonomy" id="43943"/>
    <lineage>
        <taxon>Eukaryota</taxon>
        <taxon>Viridiplantae</taxon>
        <taxon>Streptophyta</taxon>
        <taxon>Zygnematophyceae</taxon>
        <taxon>Zygnematophycidae</taxon>
        <taxon>Zygnematales</taxon>
        <taxon>Mesotaeniaceae</taxon>
        <taxon>Roya</taxon>
    </lineage>
</organism>
<sequence length="245" mass="28948">MSLKLSYVSLNNVIIKCLFLETFEYSYIIPSLAYTAEYLGDPKIASICKSMSRQVKKNLYYAFRVHFYLSGHRIIDDLLGESEISLLNKIEIVNNIHDLKTYETFLSKNLNILKDIKNTVKYIDQNYISIKNIYNIEEENLFKPLKKIDKKLIEIFIKMGVEQSKLNLTSKSGCSFSNHLFLDNNNLVNLFRNLRDRHNWKAKKFYPLVAKIAYNKQYFQLSRRCLQIMKDEELLNILLTQKIEM</sequence>
<dbReference type="EMBL" id="KJ461681">
    <property type="protein sequence ID" value="AHZ11083.1"/>
    <property type="molecule type" value="Genomic_DNA"/>
</dbReference>
<proteinExistence type="predicted"/>
<keyword evidence="1" id="KW-0934">Plastid</keyword>
<dbReference type="AlphaFoldDB" id="A0A024B4S3"/>
<keyword evidence="1" id="KW-0150">Chloroplast</keyword>
<dbReference type="GeneID" id="19523901"/>
<accession>A0A024B4S3</accession>
<reference evidence="1" key="1">
    <citation type="journal article" date="2014" name="Genome Biol. Evol.">
        <title>Analyses of charophyte chloroplast genomes help characterize the ancestral chloroplast genome of land plants.</title>
        <authorList>
            <person name="Civan P."/>
            <person name="Foster P.G."/>
            <person name="Embley M.T."/>
            <person name="Seneca A."/>
            <person name="Cox C.J."/>
        </authorList>
    </citation>
    <scope>NUCLEOTIDE SEQUENCE</scope>
</reference>